<organism evidence="1 2">
    <name type="scientific">Racocetra persica</name>
    <dbReference type="NCBI Taxonomy" id="160502"/>
    <lineage>
        <taxon>Eukaryota</taxon>
        <taxon>Fungi</taxon>
        <taxon>Fungi incertae sedis</taxon>
        <taxon>Mucoromycota</taxon>
        <taxon>Glomeromycotina</taxon>
        <taxon>Glomeromycetes</taxon>
        <taxon>Diversisporales</taxon>
        <taxon>Gigasporaceae</taxon>
        <taxon>Racocetra</taxon>
    </lineage>
</organism>
<protein>
    <submittedName>
        <fullName evidence="1">25908_t:CDS:1</fullName>
    </submittedName>
</protein>
<comment type="caution">
    <text evidence="1">The sequence shown here is derived from an EMBL/GenBank/DDBJ whole genome shotgun (WGS) entry which is preliminary data.</text>
</comment>
<dbReference type="EMBL" id="CAJVQC010028803">
    <property type="protein sequence ID" value="CAG8740745.1"/>
    <property type="molecule type" value="Genomic_DNA"/>
</dbReference>
<feature type="non-terminal residue" evidence="1">
    <location>
        <position position="1"/>
    </location>
</feature>
<reference evidence="1" key="1">
    <citation type="submission" date="2021-06" db="EMBL/GenBank/DDBJ databases">
        <authorList>
            <person name="Kallberg Y."/>
            <person name="Tangrot J."/>
            <person name="Rosling A."/>
        </authorList>
    </citation>
    <scope>NUCLEOTIDE SEQUENCE</scope>
    <source>
        <strain evidence="1">MA461A</strain>
    </source>
</reference>
<proteinExistence type="predicted"/>
<accession>A0ACA9QAT4</accession>
<sequence length="75" mass="8662">PETQNIEIEEPETKEISTFQTSSKKNKQYKTTDAKEQILKQLKDYKNTSLLSLEIVNGLVKQLVEVEQSSKLSKY</sequence>
<name>A0ACA9QAT4_9GLOM</name>
<gene>
    <name evidence="1" type="ORF">RPERSI_LOCUS13125</name>
</gene>
<evidence type="ECO:0000313" key="2">
    <source>
        <dbReference type="Proteomes" id="UP000789920"/>
    </source>
</evidence>
<dbReference type="Proteomes" id="UP000789920">
    <property type="component" value="Unassembled WGS sequence"/>
</dbReference>
<evidence type="ECO:0000313" key="1">
    <source>
        <dbReference type="EMBL" id="CAG8740745.1"/>
    </source>
</evidence>
<keyword evidence="2" id="KW-1185">Reference proteome</keyword>